<dbReference type="EMBL" id="JBJJXI010000059">
    <property type="protein sequence ID" value="KAL3398506.1"/>
    <property type="molecule type" value="Genomic_DNA"/>
</dbReference>
<dbReference type="Proteomes" id="UP001627154">
    <property type="component" value="Unassembled WGS sequence"/>
</dbReference>
<evidence type="ECO:0000313" key="2">
    <source>
        <dbReference type="EMBL" id="KAL3398506.1"/>
    </source>
</evidence>
<evidence type="ECO:0000313" key="3">
    <source>
        <dbReference type="Proteomes" id="UP001627154"/>
    </source>
</evidence>
<feature type="region of interest" description="Disordered" evidence="1">
    <location>
        <begin position="1"/>
        <end position="33"/>
    </location>
</feature>
<feature type="compositionally biased region" description="Acidic residues" evidence="1">
    <location>
        <begin position="373"/>
        <end position="391"/>
    </location>
</feature>
<proteinExistence type="predicted"/>
<dbReference type="AlphaFoldDB" id="A0ABD2WZF5"/>
<name>A0ABD2WZF5_9HYME</name>
<feature type="compositionally biased region" description="Basic and acidic residues" evidence="1">
    <location>
        <begin position="272"/>
        <end position="309"/>
    </location>
</feature>
<gene>
    <name evidence="2" type="ORF">TKK_007660</name>
</gene>
<comment type="caution">
    <text evidence="2">The sequence shown here is derived from an EMBL/GenBank/DDBJ whole genome shotgun (WGS) entry which is preliminary data.</text>
</comment>
<reference evidence="2 3" key="1">
    <citation type="journal article" date="2024" name="bioRxiv">
        <title>A reference genome for Trichogramma kaykai: A tiny desert-dwelling parasitoid wasp with competing sex-ratio distorters.</title>
        <authorList>
            <person name="Culotta J."/>
            <person name="Lindsey A.R."/>
        </authorList>
    </citation>
    <scope>NUCLEOTIDE SEQUENCE [LARGE SCALE GENOMIC DNA]</scope>
    <source>
        <strain evidence="2 3">KSX58</strain>
    </source>
</reference>
<feature type="region of interest" description="Disordered" evidence="1">
    <location>
        <begin position="272"/>
        <end position="402"/>
    </location>
</feature>
<accession>A0ABD2WZF5</accession>
<protein>
    <submittedName>
        <fullName evidence="2">Uncharacterized protein</fullName>
    </submittedName>
</protein>
<sequence>MSPPEIAAAAKRATGPHPHEHEQVVDANNNASAKEETFTVVKGRRGRLRDDHQAVVAERGLQPPRPRQRKVRVRPDTIVVKATGTTSYADILRRLYAVPALQDTVGKVAGWGVERGVVTNSDHRAITSNLSDHRPHRGSAGPRRRWSARTLDEEVFSERLSGTRIPYAMSERLEDMAGALITVITEACGAGTSSRRRFYANVIDSILLYGAPIWSCGTGTRAGIRRAEAIHRRACLRVISGRLHLSHDATYVLASIPPLALLADERSRLYQRRHGDARAEERQETLRRNIEKKEKEKGDIKAKLDKTEESENSDAPENFDDIPTKGHSSSNSSIDFGINSGSSSENKSDNESSIRSKKFLKTMMKGTKQHVEDLDDIKDADDSDSDAELENESSTRSKKSLSAIKKGLNQHDEDCISLNLTQGTKNITLKF</sequence>
<evidence type="ECO:0000256" key="1">
    <source>
        <dbReference type="SAM" id="MobiDB-lite"/>
    </source>
</evidence>
<keyword evidence="3" id="KW-1185">Reference proteome</keyword>
<feature type="compositionally biased region" description="Acidic residues" evidence="1">
    <location>
        <begin position="310"/>
        <end position="320"/>
    </location>
</feature>
<organism evidence="2 3">
    <name type="scientific">Trichogramma kaykai</name>
    <dbReference type="NCBI Taxonomy" id="54128"/>
    <lineage>
        <taxon>Eukaryota</taxon>
        <taxon>Metazoa</taxon>
        <taxon>Ecdysozoa</taxon>
        <taxon>Arthropoda</taxon>
        <taxon>Hexapoda</taxon>
        <taxon>Insecta</taxon>
        <taxon>Pterygota</taxon>
        <taxon>Neoptera</taxon>
        <taxon>Endopterygota</taxon>
        <taxon>Hymenoptera</taxon>
        <taxon>Apocrita</taxon>
        <taxon>Proctotrupomorpha</taxon>
        <taxon>Chalcidoidea</taxon>
        <taxon>Trichogrammatidae</taxon>
        <taxon>Trichogramma</taxon>
    </lineage>
</organism>